<dbReference type="Proteomes" id="UP000736328">
    <property type="component" value="Unassembled WGS sequence"/>
</dbReference>
<comment type="caution">
    <text evidence="1">The sequence shown here is derived from an EMBL/GenBank/DDBJ whole genome shotgun (WGS) entry which is preliminary data.</text>
</comment>
<dbReference type="AlphaFoldDB" id="A0A933MJT1"/>
<sequence length="84" mass="9388">MRNDEICDRGIKTKGGATMITIAGDIQYNELAEKRIASIKNQVTMNFDKKFKSVKKDSAKDTTISKQPGIRYQVPCLICMCSTP</sequence>
<evidence type="ECO:0000313" key="2">
    <source>
        <dbReference type="Proteomes" id="UP000736328"/>
    </source>
</evidence>
<protein>
    <submittedName>
        <fullName evidence="1">Uncharacterized protein</fullName>
    </submittedName>
</protein>
<evidence type="ECO:0000313" key="1">
    <source>
        <dbReference type="EMBL" id="MBI4726303.1"/>
    </source>
</evidence>
<gene>
    <name evidence="1" type="ORF">HY768_03605</name>
</gene>
<reference evidence="1" key="1">
    <citation type="submission" date="2020-07" db="EMBL/GenBank/DDBJ databases">
        <title>Huge and variable diversity of episymbiotic CPR bacteria and DPANN archaea in groundwater ecosystems.</title>
        <authorList>
            <person name="He C.Y."/>
            <person name="Keren R."/>
            <person name="Whittaker M."/>
            <person name="Farag I.F."/>
            <person name="Doudna J."/>
            <person name="Cate J.H.D."/>
            <person name="Banfield J.F."/>
        </authorList>
    </citation>
    <scope>NUCLEOTIDE SEQUENCE</scope>
    <source>
        <strain evidence="1">NC_groundwater_1520_Pr4_B-0.1um_53_5</strain>
    </source>
</reference>
<organism evidence="1 2">
    <name type="scientific">candidate division TA06 bacterium</name>
    <dbReference type="NCBI Taxonomy" id="2250710"/>
    <lineage>
        <taxon>Bacteria</taxon>
        <taxon>Bacteria division TA06</taxon>
    </lineage>
</organism>
<proteinExistence type="predicted"/>
<dbReference type="EMBL" id="JACQXR010000043">
    <property type="protein sequence ID" value="MBI4726303.1"/>
    <property type="molecule type" value="Genomic_DNA"/>
</dbReference>
<accession>A0A933MJT1</accession>
<name>A0A933MJT1_UNCT6</name>